<keyword evidence="9" id="KW-1185">Reference proteome</keyword>
<evidence type="ECO:0000256" key="6">
    <source>
        <dbReference type="ARBA" id="ARBA00023295"/>
    </source>
</evidence>
<dbReference type="EC" id="3.2.1.22" evidence="3"/>
<keyword evidence="5" id="KW-0378">Hydrolase</keyword>
<protein>
    <recommendedName>
        <fullName evidence="3">alpha-galactosidase</fullName>
        <ecNumber evidence="3">3.2.1.22</ecNumber>
    </recommendedName>
</protein>
<dbReference type="InterPro" id="IPR013785">
    <property type="entry name" value="Aldolase_TIM"/>
</dbReference>
<dbReference type="PANTHER" id="PTHR11452:SF42">
    <property type="entry name" value="ALPHA-GALACTOSIDASE"/>
    <property type="match status" value="1"/>
</dbReference>
<reference evidence="8 9" key="1">
    <citation type="journal article" date="2021" name="Comput. Struct. Biotechnol. J.">
        <title>De novo genome assembly of the potent medicinal plant Rehmannia glutinosa using nanopore technology.</title>
        <authorList>
            <person name="Ma L."/>
            <person name="Dong C."/>
            <person name="Song C."/>
            <person name="Wang X."/>
            <person name="Zheng X."/>
            <person name="Niu Y."/>
            <person name="Chen S."/>
            <person name="Feng W."/>
        </authorList>
    </citation>
    <scope>NUCLEOTIDE SEQUENCE [LARGE SCALE GENOMIC DNA]</scope>
    <source>
        <strain evidence="8">DH-2019</strain>
    </source>
</reference>
<evidence type="ECO:0000313" key="9">
    <source>
        <dbReference type="Proteomes" id="UP001318860"/>
    </source>
</evidence>
<dbReference type="Pfam" id="PF17801">
    <property type="entry name" value="Melibiase_C"/>
    <property type="match status" value="1"/>
</dbReference>
<evidence type="ECO:0000313" key="8">
    <source>
        <dbReference type="EMBL" id="KAK6139189.1"/>
    </source>
</evidence>
<evidence type="ECO:0000256" key="1">
    <source>
        <dbReference type="ARBA" id="ARBA00001255"/>
    </source>
</evidence>
<dbReference type="InterPro" id="IPR035992">
    <property type="entry name" value="Ricin_B-like_lectins"/>
</dbReference>
<dbReference type="InterPro" id="IPR002241">
    <property type="entry name" value="Glyco_hydro_27"/>
</dbReference>
<feature type="domain" description="Alpha galactosidase C-terminal" evidence="7">
    <location>
        <begin position="447"/>
        <end position="526"/>
    </location>
</feature>
<dbReference type="InterPro" id="IPR017853">
    <property type="entry name" value="GH"/>
</dbReference>
<evidence type="ECO:0000256" key="3">
    <source>
        <dbReference type="ARBA" id="ARBA00012755"/>
    </source>
</evidence>
<name>A0ABR0VYW1_REHGL</name>
<dbReference type="Gene3D" id="3.20.20.70">
    <property type="entry name" value="Aldolase class I"/>
    <property type="match status" value="1"/>
</dbReference>
<dbReference type="EMBL" id="JABTTQ020000480">
    <property type="protein sequence ID" value="KAK6139189.1"/>
    <property type="molecule type" value="Genomic_DNA"/>
</dbReference>
<sequence length="530" mass="59204">MLNSSLTASRIMDLRKKVKGAYVDSLGFDVIDEWGRMIPDPGRWPSSRGGKGFTKVAEKVHSMGLKFGIHVMRGISTQAYNANTPILDVTTGKAYEESGRQWRAKDIGIKERACAWMQHGFMSVNTKSGAGRAFLKSLYQQYAEWGVDFVKHDCVFGEDLDLDEISYVSKVLTELNHPILYSLSPGTSVTPAMARDVSGLVNMYRITGDDWDTWGDVAAHFDITRDFSAANMVGAKGLRGKSWPDLDMLPLGWLTDPGSNEGPHRKCNLTLDEQRSQFPHISSQNCRRIRNHALNLQSRNRIERSITESLALGLTSCKDVEAKGWSARAVDDDFEQVCWKKKSSTGHQEPFCLYKTKPLLLSDEDLTYKRHYDGKVHLFETKMTEACLGASPSQKLTSKELKRGSFSRCGWSANQMWELTHNGTLLNSYSGLCASMRTVKANGPSGIRAWIATGRRGEIYVAFFNLDHQKAEISMRIVDLAKALPGKDFKTASCQSREEWSGKDFGVVKDSLSTQVETHGCALFVLNCTF</sequence>
<keyword evidence="4" id="KW-0732">Signal</keyword>
<evidence type="ECO:0000259" key="7">
    <source>
        <dbReference type="Pfam" id="PF17801"/>
    </source>
</evidence>
<comment type="catalytic activity">
    <reaction evidence="1">
        <text>Hydrolysis of terminal, non-reducing alpha-D-galactose residues in alpha-D-galactosides, including galactose oligosaccharides, galactomannans and galactolipids.</text>
        <dbReference type="EC" id="3.2.1.22"/>
    </reaction>
</comment>
<dbReference type="SUPFAM" id="SSF51011">
    <property type="entry name" value="Glycosyl hydrolase domain"/>
    <property type="match status" value="1"/>
</dbReference>
<organism evidence="8 9">
    <name type="scientific">Rehmannia glutinosa</name>
    <name type="common">Chinese foxglove</name>
    <dbReference type="NCBI Taxonomy" id="99300"/>
    <lineage>
        <taxon>Eukaryota</taxon>
        <taxon>Viridiplantae</taxon>
        <taxon>Streptophyta</taxon>
        <taxon>Embryophyta</taxon>
        <taxon>Tracheophyta</taxon>
        <taxon>Spermatophyta</taxon>
        <taxon>Magnoliopsida</taxon>
        <taxon>eudicotyledons</taxon>
        <taxon>Gunneridae</taxon>
        <taxon>Pentapetalae</taxon>
        <taxon>asterids</taxon>
        <taxon>lamiids</taxon>
        <taxon>Lamiales</taxon>
        <taxon>Orobanchaceae</taxon>
        <taxon>Rehmannieae</taxon>
        <taxon>Rehmannia</taxon>
    </lineage>
</organism>
<proteinExistence type="inferred from homology"/>
<dbReference type="InterPro" id="IPR041233">
    <property type="entry name" value="Melibiase_C"/>
</dbReference>
<dbReference type="SUPFAM" id="SSF50370">
    <property type="entry name" value="Ricin B-like lectins"/>
    <property type="match status" value="1"/>
</dbReference>
<dbReference type="Proteomes" id="UP001318860">
    <property type="component" value="Unassembled WGS sequence"/>
</dbReference>
<dbReference type="SUPFAM" id="SSF51445">
    <property type="entry name" value="(Trans)glycosidases"/>
    <property type="match status" value="1"/>
</dbReference>
<evidence type="ECO:0000256" key="5">
    <source>
        <dbReference type="ARBA" id="ARBA00022801"/>
    </source>
</evidence>
<comment type="caution">
    <text evidence="8">The sequence shown here is derived from an EMBL/GenBank/DDBJ whole genome shotgun (WGS) entry which is preliminary data.</text>
</comment>
<evidence type="ECO:0000256" key="2">
    <source>
        <dbReference type="ARBA" id="ARBA00009743"/>
    </source>
</evidence>
<accession>A0ABR0VYW1</accession>
<dbReference type="InterPro" id="IPR013780">
    <property type="entry name" value="Glyco_hydro_b"/>
</dbReference>
<comment type="similarity">
    <text evidence="2">Belongs to the glycosyl hydrolase 27 family.</text>
</comment>
<evidence type="ECO:0000256" key="4">
    <source>
        <dbReference type="ARBA" id="ARBA00022729"/>
    </source>
</evidence>
<gene>
    <name evidence="8" type="ORF">DH2020_027068</name>
</gene>
<dbReference type="PANTHER" id="PTHR11452">
    <property type="entry name" value="ALPHA-GALACTOSIDASE/ALPHA-N-ACETYLGALACTOSAMINIDASE"/>
    <property type="match status" value="1"/>
</dbReference>
<keyword evidence="6" id="KW-0326">Glycosidase</keyword>
<dbReference type="Gene3D" id="2.60.40.1180">
    <property type="entry name" value="Golgi alpha-mannosidase II"/>
    <property type="match status" value="1"/>
</dbReference>